<keyword evidence="1" id="KW-0732">Signal</keyword>
<evidence type="ECO:0000313" key="4">
    <source>
        <dbReference type="EMBL" id="OJJ66048.1"/>
    </source>
</evidence>
<organism evidence="4 5">
    <name type="scientific">Aspergillus brasiliensis (strain CBS 101740 / IMI 381727 / IBT 21946)</name>
    <dbReference type="NCBI Taxonomy" id="767769"/>
    <lineage>
        <taxon>Eukaryota</taxon>
        <taxon>Fungi</taxon>
        <taxon>Dikarya</taxon>
        <taxon>Ascomycota</taxon>
        <taxon>Pezizomycotina</taxon>
        <taxon>Eurotiomycetes</taxon>
        <taxon>Eurotiomycetidae</taxon>
        <taxon>Eurotiales</taxon>
        <taxon>Aspergillaceae</taxon>
        <taxon>Aspergillus</taxon>
        <taxon>Aspergillus subgen. Circumdati</taxon>
    </lineage>
</organism>
<evidence type="ECO:0000256" key="1">
    <source>
        <dbReference type="SAM" id="SignalP"/>
    </source>
</evidence>
<accession>A0A1L9U329</accession>
<evidence type="ECO:0000259" key="2">
    <source>
        <dbReference type="Pfam" id="PF12904"/>
    </source>
</evidence>
<dbReference type="Proteomes" id="UP000184499">
    <property type="component" value="Unassembled WGS sequence"/>
</dbReference>
<sequence>MKVLDTVYLFLALSISFVSAKDWSSLAIQVDGSTQRTLTDSEGNPIFWQADTAWEIFHRLNITEVEHYLADRAAKGFNVIYGTILAEEDGLTVPNQNGDLPFIDYDPRKPNEPYFHWIDTVIDMAAKYRITIALVPAWGRWVNEGWHGPPVVLNISNAAIFGSYIGQRYAGLPKIIGGDSNRYYRRWWTHMDMDDMSQPLTNRTPEIIDSGPVFNELANAIYRAEAPMLQSRGLRPFMTYHGTSAWFSAFPDSTASAMYGNETWLSMDGVQTGHSDINISQSHSFYNLDYMYQWVPIANQIAVKEMYDRKPVRPVMDLENHYEYWNSSISRNEDGSYRWNSSFVRNGAWHAFCAGSAGVTYGEQAVWQFANPERFNGTAGLNETWFDGLKRPASGQFKYLRSYVERNLGIHRIPDRSLLTTNPGMEYAEIMAIRDRWWTWVTVYVPMGQTFGLDARNLSGTGDLQASWFVPKNGSYLPIGPVPRSANLTFVPPTGGTIDDDWALLVGPNYT</sequence>
<dbReference type="Pfam" id="PF13204">
    <property type="entry name" value="Apiosidase"/>
    <property type="match status" value="1"/>
</dbReference>
<dbReference type="Pfam" id="PF12904">
    <property type="entry name" value="Collagen_bind_2"/>
    <property type="match status" value="1"/>
</dbReference>
<gene>
    <name evidence="4" type="ORF">ASPBRDRAFT_666667</name>
</gene>
<feature type="chain" id="PRO_5009887708" description="DUF4038 domain-containing protein" evidence="1">
    <location>
        <begin position="21"/>
        <end position="511"/>
    </location>
</feature>
<dbReference type="AlphaFoldDB" id="A0A1L9U329"/>
<dbReference type="VEuPathDB" id="FungiDB:ASPBRDRAFT_666667"/>
<evidence type="ECO:0008006" key="6">
    <source>
        <dbReference type="Google" id="ProtNLM"/>
    </source>
</evidence>
<dbReference type="GeneID" id="93581251"/>
<dbReference type="InterPro" id="IPR024749">
    <property type="entry name" value="Collagen-bd_put"/>
</dbReference>
<dbReference type="Gene3D" id="3.20.20.80">
    <property type="entry name" value="Glycosidases"/>
    <property type="match status" value="1"/>
</dbReference>
<dbReference type="PANTHER" id="PTHR37836">
    <property type="entry name" value="LMO1036 PROTEIN"/>
    <property type="match status" value="1"/>
</dbReference>
<dbReference type="RefSeq" id="XP_067473298.1">
    <property type="nucleotide sequence ID" value="XM_067628763.1"/>
</dbReference>
<protein>
    <recommendedName>
        <fullName evidence="6">DUF4038 domain-containing protein</fullName>
    </recommendedName>
</protein>
<keyword evidence="5" id="KW-1185">Reference proteome</keyword>
<dbReference type="EMBL" id="KV878702">
    <property type="protein sequence ID" value="OJJ66048.1"/>
    <property type="molecule type" value="Genomic_DNA"/>
</dbReference>
<feature type="domain" description="Putative collagen-binding" evidence="2">
    <location>
        <begin position="413"/>
        <end position="506"/>
    </location>
</feature>
<proteinExistence type="predicted"/>
<evidence type="ECO:0000259" key="3">
    <source>
        <dbReference type="Pfam" id="PF13204"/>
    </source>
</evidence>
<evidence type="ECO:0000313" key="5">
    <source>
        <dbReference type="Proteomes" id="UP000184499"/>
    </source>
</evidence>
<dbReference type="OMA" id="YLGDTAW"/>
<name>A0A1L9U329_ASPBC</name>
<dbReference type="STRING" id="767769.A0A1L9U329"/>
<reference evidence="5" key="1">
    <citation type="journal article" date="2017" name="Genome Biol.">
        <title>Comparative genomics reveals high biological diversity and specific adaptations in the industrially and medically important fungal genus Aspergillus.</title>
        <authorList>
            <person name="de Vries R.P."/>
            <person name="Riley R."/>
            <person name="Wiebenga A."/>
            <person name="Aguilar-Osorio G."/>
            <person name="Amillis S."/>
            <person name="Uchima C.A."/>
            <person name="Anderluh G."/>
            <person name="Asadollahi M."/>
            <person name="Askin M."/>
            <person name="Barry K."/>
            <person name="Battaglia E."/>
            <person name="Bayram O."/>
            <person name="Benocci T."/>
            <person name="Braus-Stromeyer S.A."/>
            <person name="Caldana C."/>
            <person name="Canovas D."/>
            <person name="Cerqueira G.C."/>
            <person name="Chen F."/>
            <person name="Chen W."/>
            <person name="Choi C."/>
            <person name="Clum A."/>
            <person name="Dos Santos R.A."/>
            <person name="Damasio A.R."/>
            <person name="Diallinas G."/>
            <person name="Emri T."/>
            <person name="Fekete E."/>
            <person name="Flipphi M."/>
            <person name="Freyberg S."/>
            <person name="Gallo A."/>
            <person name="Gournas C."/>
            <person name="Habgood R."/>
            <person name="Hainaut M."/>
            <person name="Harispe M.L."/>
            <person name="Henrissat B."/>
            <person name="Hilden K.S."/>
            <person name="Hope R."/>
            <person name="Hossain A."/>
            <person name="Karabika E."/>
            <person name="Karaffa L."/>
            <person name="Karanyi Z."/>
            <person name="Krasevec N."/>
            <person name="Kuo A."/>
            <person name="Kusch H."/>
            <person name="LaButti K."/>
            <person name="Lagendijk E.L."/>
            <person name="Lapidus A."/>
            <person name="Levasseur A."/>
            <person name="Lindquist E."/>
            <person name="Lipzen A."/>
            <person name="Logrieco A.F."/>
            <person name="MacCabe A."/>
            <person name="Maekelae M.R."/>
            <person name="Malavazi I."/>
            <person name="Melin P."/>
            <person name="Meyer V."/>
            <person name="Mielnichuk N."/>
            <person name="Miskei M."/>
            <person name="Molnar A.P."/>
            <person name="Mule G."/>
            <person name="Ngan C.Y."/>
            <person name="Orejas M."/>
            <person name="Orosz E."/>
            <person name="Ouedraogo J.P."/>
            <person name="Overkamp K.M."/>
            <person name="Park H.-S."/>
            <person name="Perrone G."/>
            <person name="Piumi F."/>
            <person name="Punt P.J."/>
            <person name="Ram A.F."/>
            <person name="Ramon A."/>
            <person name="Rauscher S."/>
            <person name="Record E."/>
            <person name="Riano-Pachon D.M."/>
            <person name="Robert V."/>
            <person name="Roehrig J."/>
            <person name="Ruller R."/>
            <person name="Salamov A."/>
            <person name="Salih N.S."/>
            <person name="Samson R.A."/>
            <person name="Sandor E."/>
            <person name="Sanguinetti M."/>
            <person name="Schuetze T."/>
            <person name="Sepcic K."/>
            <person name="Shelest E."/>
            <person name="Sherlock G."/>
            <person name="Sophianopoulou V."/>
            <person name="Squina F.M."/>
            <person name="Sun H."/>
            <person name="Susca A."/>
            <person name="Todd R.B."/>
            <person name="Tsang A."/>
            <person name="Unkles S.E."/>
            <person name="van de Wiele N."/>
            <person name="van Rossen-Uffink D."/>
            <person name="Oliveira J.V."/>
            <person name="Vesth T.C."/>
            <person name="Visser J."/>
            <person name="Yu J.-H."/>
            <person name="Zhou M."/>
            <person name="Andersen M.R."/>
            <person name="Archer D.B."/>
            <person name="Baker S.E."/>
            <person name="Benoit I."/>
            <person name="Brakhage A.A."/>
            <person name="Braus G.H."/>
            <person name="Fischer R."/>
            <person name="Frisvad J.C."/>
            <person name="Goldman G.H."/>
            <person name="Houbraken J."/>
            <person name="Oakley B."/>
            <person name="Pocsi I."/>
            <person name="Scazzocchio C."/>
            <person name="Seiboth B."/>
            <person name="vanKuyk P.A."/>
            <person name="Wortman J."/>
            <person name="Dyer P.S."/>
            <person name="Grigoriev I.V."/>
        </authorList>
    </citation>
    <scope>NUCLEOTIDE SEQUENCE [LARGE SCALE GENOMIC DNA]</scope>
    <source>
        <strain evidence="5">CBS 101740 / IMI 381727 / IBT 21946</strain>
    </source>
</reference>
<dbReference type="PANTHER" id="PTHR37836:SF2">
    <property type="entry name" value="DUF4038 DOMAIN-CONTAINING PROTEIN"/>
    <property type="match status" value="1"/>
</dbReference>
<feature type="domain" description="Apiosidase-like catalytic" evidence="3">
    <location>
        <begin position="34"/>
        <end position="406"/>
    </location>
</feature>
<feature type="signal peptide" evidence="1">
    <location>
        <begin position="1"/>
        <end position="20"/>
    </location>
</feature>
<dbReference type="InterPro" id="IPR025277">
    <property type="entry name" value="Apiosidase-like_cat_dom"/>
</dbReference>
<dbReference type="OrthoDB" id="2581507at2759"/>